<comment type="cofactor">
    <cofactor evidence="5">
        <name>Zn(2+)</name>
        <dbReference type="ChEBI" id="CHEBI:29105"/>
    </cofactor>
    <text evidence="5">Binds 1 zinc ion per subunit.</text>
</comment>
<evidence type="ECO:0000256" key="3">
    <source>
        <dbReference type="ARBA" id="ARBA00022801"/>
    </source>
</evidence>
<proteinExistence type="inferred from homology"/>
<keyword evidence="8" id="KW-1185">Reference proteome</keyword>
<keyword evidence="1 5" id="KW-0963">Cytoplasm</keyword>
<dbReference type="SUPFAM" id="SSF109854">
    <property type="entry name" value="DinB/YfiT-like putative metalloenzymes"/>
    <property type="match status" value="1"/>
</dbReference>
<dbReference type="EMBL" id="MRTP01000001">
    <property type="protein sequence ID" value="OMF58298.1"/>
    <property type="molecule type" value="Genomic_DNA"/>
</dbReference>
<dbReference type="Gene3D" id="1.20.120.450">
    <property type="entry name" value="dinb family like domain"/>
    <property type="match status" value="1"/>
</dbReference>
<comment type="caution">
    <text evidence="7">The sequence shown here is derived from an EMBL/GenBank/DDBJ whole genome shotgun (WGS) entry which is preliminary data.</text>
</comment>
<dbReference type="GO" id="GO:0005737">
    <property type="term" value="C:cytoplasm"/>
    <property type="evidence" value="ECO:0007669"/>
    <property type="project" value="UniProtKB-SubCell"/>
</dbReference>
<keyword evidence="2 5" id="KW-0479">Metal-binding</keyword>
<comment type="subcellular location">
    <subcellularLocation>
        <location evidence="5">Cytoplasm</location>
    </subcellularLocation>
</comment>
<dbReference type="GO" id="GO:0008270">
    <property type="term" value="F:zinc ion binding"/>
    <property type="evidence" value="ECO:0007669"/>
    <property type="project" value="UniProtKB-UniRule"/>
</dbReference>
<feature type="binding site" evidence="5">
    <location>
        <position position="162"/>
    </location>
    <ligand>
        <name>Zn(2+)</name>
        <dbReference type="ChEBI" id="CHEBI:29105"/>
    </ligand>
</feature>
<dbReference type="AlphaFoldDB" id="A0A1R1F2H4"/>
<evidence type="ECO:0000256" key="2">
    <source>
        <dbReference type="ARBA" id="ARBA00022723"/>
    </source>
</evidence>
<keyword evidence="3 5" id="KW-0378">Hydrolase</keyword>
<sequence length="175" mass="19978">MTDNLKYPIGLCVTNKELSGDERTALIGEIRSLPSKLRQAVSGWSKEQLDTPYRPGGWTVRQVVHHVGDSHMNSLIRLKLALTEDNPVIKPYEEQLWAELADSALPDPEISLNLLEALHERFVLVLESLNSDQWLRTYNHPANGETNLNEHLCTYAWHGNHHLAHITTLKERMGW</sequence>
<dbReference type="EC" id="3.-.-.-" evidence="5"/>
<name>A0A1R1F2H4_9BACL</name>
<dbReference type="Proteomes" id="UP000187172">
    <property type="component" value="Unassembled WGS sequence"/>
</dbReference>
<reference evidence="7 8" key="1">
    <citation type="submission" date="2016-11" db="EMBL/GenBank/DDBJ databases">
        <title>Paenibacillus species isolates.</title>
        <authorList>
            <person name="Beno S.M."/>
        </authorList>
    </citation>
    <scope>NUCLEOTIDE SEQUENCE [LARGE SCALE GENOMIC DNA]</scope>
    <source>
        <strain evidence="7 8">FSL R5-0378</strain>
    </source>
</reference>
<dbReference type="GO" id="GO:0016787">
    <property type="term" value="F:hydrolase activity"/>
    <property type="evidence" value="ECO:0007669"/>
    <property type="project" value="UniProtKB-UniRule"/>
</dbReference>
<evidence type="ECO:0000313" key="7">
    <source>
        <dbReference type="EMBL" id="OMF58298.1"/>
    </source>
</evidence>
<dbReference type="Pfam" id="PF12867">
    <property type="entry name" value="DinB_2"/>
    <property type="match status" value="1"/>
</dbReference>
<dbReference type="STRING" id="297318.BK138_07090"/>
<evidence type="ECO:0000256" key="1">
    <source>
        <dbReference type="ARBA" id="ARBA00022490"/>
    </source>
</evidence>
<protein>
    <recommendedName>
        <fullName evidence="5">Putative metal-dependent hydrolase BK138_07090</fullName>
        <ecNumber evidence="5">3.-.-.-</ecNumber>
    </recommendedName>
</protein>
<feature type="domain" description="DinB-like" evidence="6">
    <location>
        <begin position="33"/>
        <end position="166"/>
    </location>
</feature>
<comment type="subunit">
    <text evidence="5">Homodimer.</text>
</comment>
<organism evidence="7 8">
    <name type="scientific">Paenibacillus rhizosphaerae</name>
    <dbReference type="NCBI Taxonomy" id="297318"/>
    <lineage>
        <taxon>Bacteria</taxon>
        <taxon>Bacillati</taxon>
        <taxon>Bacillota</taxon>
        <taxon>Bacilli</taxon>
        <taxon>Bacillales</taxon>
        <taxon>Paenibacillaceae</taxon>
        <taxon>Paenibacillus</taxon>
    </lineage>
</organism>
<dbReference type="InterPro" id="IPR034660">
    <property type="entry name" value="DinB/YfiT-like"/>
</dbReference>
<feature type="binding site" evidence="5">
    <location>
        <position position="158"/>
    </location>
    <ligand>
        <name>Zn(2+)</name>
        <dbReference type="ChEBI" id="CHEBI:29105"/>
    </ligand>
</feature>
<dbReference type="HAMAP" id="MF_01256">
    <property type="entry name" value="YfiT_hydrol"/>
    <property type="match status" value="1"/>
</dbReference>
<dbReference type="InterPro" id="IPR024775">
    <property type="entry name" value="DinB-like"/>
</dbReference>
<comment type="function">
    <text evidence="5">Possible metal-dependent hydrolase.</text>
</comment>
<evidence type="ECO:0000259" key="6">
    <source>
        <dbReference type="Pfam" id="PF12867"/>
    </source>
</evidence>
<gene>
    <name evidence="7" type="ORF">BK138_07090</name>
</gene>
<dbReference type="InterPro" id="IPR023774">
    <property type="entry name" value="Put_metal_dep_hydrolase_YfiT"/>
</dbReference>
<evidence type="ECO:0000313" key="8">
    <source>
        <dbReference type="Proteomes" id="UP000187172"/>
    </source>
</evidence>
<dbReference type="RefSeq" id="WP_076167733.1">
    <property type="nucleotide sequence ID" value="NZ_MRTP01000001.1"/>
</dbReference>
<evidence type="ECO:0000256" key="5">
    <source>
        <dbReference type="HAMAP-Rule" id="MF_01256"/>
    </source>
</evidence>
<evidence type="ECO:0000256" key="4">
    <source>
        <dbReference type="ARBA" id="ARBA00022833"/>
    </source>
</evidence>
<dbReference type="NCBIfam" id="NF009807">
    <property type="entry name" value="PRK13291.1"/>
    <property type="match status" value="1"/>
</dbReference>
<accession>A0A1R1F2H4</accession>
<feature type="binding site" evidence="5">
    <location>
        <position position="66"/>
    </location>
    <ligand>
        <name>Zn(2+)</name>
        <dbReference type="ChEBI" id="CHEBI:29105"/>
    </ligand>
</feature>
<comment type="similarity">
    <text evidence="5">Belongs to the metal hydrolase YfiT family.</text>
</comment>
<keyword evidence="4 5" id="KW-0862">Zinc</keyword>